<dbReference type="NCBIfam" id="NF002937">
    <property type="entry name" value="PRK03584.1"/>
    <property type="match status" value="1"/>
</dbReference>
<protein>
    <submittedName>
        <fullName evidence="8">Acetoacetyl-CoA synthetase</fullName>
    </submittedName>
</protein>
<reference evidence="8" key="1">
    <citation type="journal article" date="2014" name="Int. J. Syst. Evol. Microbiol.">
        <title>Complete genome sequence of Corynebacterium casei LMG S-19264T (=DSM 44701T), isolated from a smear-ripened cheese.</title>
        <authorList>
            <consortium name="US DOE Joint Genome Institute (JGI-PGF)"/>
            <person name="Walter F."/>
            <person name="Albersmeier A."/>
            <person name="Kalinowski J."/>
            <person name="Ruckert C."/>
        </authorList>
    </citation>
    <scope>NUCLEOTIDE SEQUENCE</scope>
    <source>
        <strain evidence="8">JCM 3093</strain>
    </source>
</reference>
<comment type="caution">
    <text evidence="8">The sequence shown here is derived from an EMBL/GenBank/DDBJ whole genome shotgun (WGS) entry which is preliminary data.</text>
</comment>
<evidence type="ECO:0000256" key="5">
    <source>
        <dbReference type="SAM" id="MobiDB-lite"/>
    </source>
</evidence>
<keyword evidence="3" id="KW-0547">Nucleotide-binding</keyword>
<feature type="domain" description="AMP-dependent synthetase/ligase" evidence="6">
    <location>
        <begin position="91"/>
        <end position="488"/>
    </location>
</feature>
<gene>
    <name evidence="8" type="ORF">GCM10010126_17140</name>
</gene>
<dbReference type="InterPro" id="IPR042099">
    <property type="entry name" value="ANL_N_sf"/>
</dbReference>
<evidence type="ECO:0000256" key="4">
    <source>
        <dbReference type="ARBA" id="ARBA00022840"/>
    </source>
</evidence>
<dbReference type="InterPro" id="IPR005914">
    <property type="entry name" value="Acac_CoA_synth"/>
</dbReference>
<sequence>MVKEGALLWEPTPDVTKNAKVTAYMEWLGRPVDYQALWQWSVEAPEEFWASVWDYFGVVGERGDGPVISGTMPGAEWFTGSALNYAENALRRAEAEPGRLAVVSRDESGGRRTLTLGELAAEVARVRAGLAALGVGRGDRVAAYAPNVPETLVAFLATASLGAIWSSCSPDFGAPSVIDRFTQIEPKVLLAVDGYDYNGRHFDRSGVAADIAARLPTLAALVRLPAPGAGTGDTRGTEDIPDAGRTAGTGGAVDGNGTPGGPATVLTWEELRSADGPLAFERVPFGHPLWIVYSSGTTGLPKPIVHGHGGIVLEHLKALSFHQDLGPGDVFFWYTTTGWMMWNYLVGGLLVGSAVLLYDGSTTHPETGALWRLAAEEGVTYFGTGAPYITASMKAGLEPGGLERLRGLGSTGSPLPPEGFAWVHDTLPEVQLGSFSGGTDVCTGFVGAVPLLPVRAGVIPCRCLGAKVESFDPSGQPVAGEVGELVLTVPMPSMPVMFWNDPDGSRYRESYFDDYPGVWRHGDWIKILPDGGCVIYGRSDSTLNRGGVRMGTSEFYRVVERFEEIADSLVIDTGQLGQEGRLLLYVTMAEDAELTGDLVARLRTALRTELSPRHVPDEITEVPGIPRTLSGKKLEVPIRKILLGVPPEQAANLDAMANPEVLFAFTPES</sequence>
<evidence type="ECO:0000259" key="6">
    <source>
        <dbReference type="Pfam" id="PF00501"/>
    </source>
</evidence>
<dbReference type="AlphaFoldDB" id="A0AA37F3A9"/>
<dbReference type="Gene3D" id="3.40.50.12780">
    <property type="entry name" value="N-terminal domain of ligase-like"/>
    <property type="match status" value="1"/>
</dbReference>
<feature type="domain" description="Acetyl-coenzyme A synthetase N-terminal" evidence="7">
    <location>
        <begin position="34"/>
        <end position="89"/>
    </location>
</feature>
<keyword evidence="2" id="KW-0436">Ligase</keyword>
<evidence type="ECO:0000259" key="7">
    <source>
        <dbReference type="Pfam" id="PF16177"/>
    </source>
</evidence>
<comment type="similarity">
    <text evidence="1">Belongs to the ATP-dependent AMP-binding enzyme family.</text>
</comment>
<evidence type="ECO:0000256" key="3">
    <source>
        <dbReference type="ARBA" id="ARBA00022741"/>
    </source>
</evidence>
<reference evidence="8" key="2">
    <citation type="submission" date="2022-09" db="EMBL/GenBank/DDBJ databases">
        <authorList>
            <person name="Sun Q."/>
            <person name="Ohkuma M."/>
        </authorList>
    </citation>
    <scope>NUCLEOTIDE SEQUENCE</scope>
    <source>
        <strain evidence="8">JCM 3093</strain>
    </source>
</reference>
<accession>A0AA37F3A9</accession>
<evidence type="ECO:0000313" key="9">
    <source>
        <dbReference type="Proteomes" id="UP000627984"/>
    </source>
</evidence>
<dbReference type="SUPFAM" id="SSF56801">
    <property type="entry name" value="Acetyl-CoA synthetase-like"/>
    <property type="match status" value="1"/>
</dbReference>
<evidence type="ECO:0000313" key="8">
    <source>
        <dbReference type="EMBL" id="GGK58147.1"/>
    </source>
</evidence>
<dbReference type="GO" id="GO:0005524">
    <property type="term" value="F:ATP binding"/>
    <property type="evidence" value="ECO:0007669"/>
    <property type="project" value="UniProtKB-KW"/>
</dbReference>
<dbReference type="InterPro" id="IPR045851">
    <property type="entry name" value="AMP-bd_C_sf"/>
</dbReference>
<feature type="compositionally biased region" description="Gly residues" evidence="5">
    <location>
        <begin position="247"/>
        <end position="260"/>
    </location>
</feature>
<dbReference type="Pfam" id="PF00501">
    <property type="entry name" value="AMP-binding"/>
    <property type="match status" value="1"/>
</dbReference>
<dbReference type="PANTHER" id="PTHR42921">
    <property type="entry name" value="ACETOACETYL-COA SYNTHETASE"/>
    <property type="match status" value="1"/>
</dbReference>
<dbReference type="EMBL" id="BMQD01000004">
    <property type="protein sequence ID" value="GGK58147.1"/>
    <property type="molecule type" value="Genomic_DNA"/>
</dbReference>
<dbReference type="NCBIfam" id="TIGR01217">
    <property type="entry name" value="ac_ac_CoA_syn"/>
    <property type="match status" value="1"/>
</dbReference>
<dbReference type="PANTHER" id="PTHR42921:SF1">
    <property type="entry name" value="ACETOACETYL-COA SYNTHETASE"/>
    <property type="match status" value="1"/>
</dbReference>
<evidence type="ECO:0000256" key="2">
    <source>
        <dbReference type="ARBA" id="ARBA00022598"/>
    </source>
</evidence>
<dbReference type="InterPro" id="IPR000873">
    <property type="entry name" value="AMP-dep_synth/lig_dom"/>
</dbReference>
<keyword evidence="4" id="KW-0067">ATP-binding</keyword>
<dbReference type="Pfam" id="PF16177">
    <property type="entry name" value="ACAS_N"/>
    <property type="match status" value="1"/>
</dbReference>
<organism evidence="8 9">
    <name type="scientific">Planomonospora parontospora</name>
    <dbReference type="NCBI Taxonomy" id="58119"/>
    <lineage>
        <taxon>Bacteria</taxon>
        <taxon>Bacillati</taxon>
        <taxon>Actinomycetota</taxon>
        <taxon>Actinomycetes</taxon>
        <taxon>Streptosporangiales</taxon>
        <taxon>Streptosporangiaceae</taxon>
        <taxon>Planomonospora</taxon>
    </lineage>
</organism>
<dbReference type="Gene3D" id="3.30.300.30">
    <property type="match status" value="1"/>
</dbReference>
<name>A0AA37F3A9_9ACTN</name>
<dbReference type="Proteomes" id="UP000627984">
    <property type="component" value="Unassembled WGS sequence"/>
</dbReference>
<dbReference type="GO" id="GO:0006629">
    <property type="term" value="P:lipid metabolic process"/>
    <property type="evidence" value="ECO:0007669"/>
    <property type="project" value="InterPro"/>
</dbReference>
<evidence type="ECO:0000256" key="1">
    <source>
        <dbReference type="ARBA" id="ARBA00006432"/>
    </source>
</evidence>
<feature type="region of interest" description="Disordered" evidence="5">
    <location>
        <begin position="228"/>
        <end position="261"/>
    </location>
</feature>
<dbReference type="RefSeq" id="WP_191894245.1">
    <property type="nucleotide sequence ID" value="NZ_BMQD01000004.1"/>
</dbReference>
<proteinExistence type="inferred from homology"/>
<dbReference type="PROSITE" id="PS00455">
    <property type="entry name" value="AMP_BINDING"/>
    <property type="match status" value="1"/>
</dbReference>
<dbReference type="GO" id="GO:0030729">
    <property type="term" value="F:acetoacetate-CoA ligase activity"/>
    <property type="evidence" value="ECO:0007669"/>
    <property type="project" value="InterPro"/>
</dbReference>
<dbReference type="InterPro" id="IPR032387">
    <property type="entry name" value="ACAS_N"/>
</dbReference>
<dbReference type="InterPro" id="IPR020845">
    <property type="entry name" value="AMP-binding_CS"/>
</dbReference>